<dbReference type="AlphaFoldDB" id="A0A0D2A2J6"/>
<sequence>MVNEVILLPRRRCWSDLPAQIIRRRGVRTKHRHHHHHHHHRHPTLNPRVVVHGTILGTPAAAILQRLAAGENIEFFQVGPILLSPLQKAFPSGFCSRWTGRINELLFRYPASEQIHLNWMSMSFAFYIGRRSILMTHHVLLSFTMGGHKRSSFLFVLNRDFNDEPQTSNPLGSSWQKVNVGEDDKYWSSRHDAAFSIGRKGRTSNGYLRIHTR</sequence>
<dbReference type="EMBL" id="KN847040">
    <property type="protein sequence ID" value="KIW34501.1"/>
    <property type="molecule type" value="Genomic_DNA"/>
</dbReference>
<dbReference type="GeneID" id="27340471"/>
<proteinExistence type="predicted"/>
<name>A0A0D2A2J6_9EURO</name>
<dbReference type="HOGENOM" id="CLU_1294260_0_0_1"/>
<gene>
    <name evidence="1" type="ORF">PV07_01277</name>
</gene>
<dbReference type="OrthoDB" id="10485101at2759"/>
<protein>
    <submittedName>
        <fullName evidence="1">Uncharacterized protein</fullName>
    </submittedName>
</protein>
<dbReference type="RefSeq" id="XP_016254717.1">
    <property type="nucleotide sequence ID" value="XM_016387789.1"/>
</dbReference>
<evidence type="ECO:0000313" key="2">
    <source>
        <dbReference type="Proteomes" id="UP000054466"/>
    </source>
</evidence>
<dbReference type="Proteomes" id="UP000054466">
    <property type="component" value="Unassembled WGS sequence"/>
</dbReference>
<reference evidence="1 2" key="1">
    <citation type="submission" date="2015-01" db="EMBL/GenBank/DDBJ databases">
        <title>The Genome Sequence of Cladophialophora immunda CBS83496.</title>
        <authorList>
            <consortium name="The Broad Institute Genomics Platform"/>
            <person name="Cuomo C."/>
            <person name="de Hoog S."/>
            <person name="Gorbushina A."/>
            <person name="Stielow B."/>
            <person name="Teixiera M."/>
            <person name="Abouelleil A."/>
            <person name="Chapman S.B."/>
            <person name="Priest M."/>
            <person name="Young S.K."/>
            <person name="Wortman J."/>
            <person name="Nusbaum C."/>
            <person name="Birren B."/>
        </authorList>
    </citation>
    <scope>NUCLEOTIDE SEQUENCE [LARGE SCALE GENOMIC DNA]</scope>
    <source>
        <strain evidence="1 2">CBS 83496</strain>
    </source>
</reference>
<dbReference type="VEuPathDB" id="FungiDB:PV07_01277"/>
<accession>A0A0D2A2J6</accession>
<evidence type="ECO:0000313" key="1">
    <source>
        <dbReference type="EMBL" id="KIW34501.1"/>
    </source>
</evidence>
<keyword evidence="2" id="KW-1185">Reference proteome</keyword>
<organism evidence="1 2">
    <name type="scientific">Cladophialophora immunda</name>
    <dbReference type="NCBI Taxonomy" id="569365"/>
    <lineage>
        <taxon>Eukaryota</taxon>
        <taxon>Fungi</taxon>
        <taxon>Dikarya</taxon>
        <taxon>Ascomycota</taxon>
        <taxon>Pezizomycotina</taxon>
        <taxon>Eurotiomycetes</taxon>
        <taxon>Chaetothyriomycetidae</taxon>
        <taxon>Chaetothyriales</taxon>
        <taxon>Herpotrichiellaceae</taxon>
        <taxon>Cladophialophora</taxon>
    </lineage>
</organism>